<evidence type="ECO:0000259" key="7">
    <source>
        <dbReference type="Pfam" id="PF12696"/>
    </source>
</evidence>
<dbReference type="InterPro" id="IPR032689">
    <property type="entry name" value="TraG-D_C"/>
</dbReference>
<proteinExistence type="predicted"/>
<name>A0A1I1ZLS6_9BACT</name>
<dbReference type="PANTHER" id="PTHR37937:SF1">
    <property type="entry name" value="CONJUGATIVE TRANSFER: DNA TRANSPORT"/>
    <property type="match status" value="1"/>
</dbReference>
<dbReference type="Proteomes" id="UP000198598">
    <property type="component" value="Unassembled WGS sequence"/>
</dbReference>
<dbReference type="STRING" id="662367.SAMN05216167_112125"/>
<accession>A0A1I1ZLS6</accession>
<dbReference type="PANTHER" id="PTHR37937">
    <property type="entry name" value="CONJUGATIVE TRANSFER: DNA TRANSPORT"/>
    <property type="match status" value="1"/>
</dbReference>
<dbReference type="Pfam" id="PF14293">
    <property type="entry name" value="YWFCY"/>
    <property type="match status" value="1"/>
</dbReference>
<feature type="domain" description="YWFCY" evidence="8">
    <location>
        <begin position="6"/>
        <end position="149"/>
    </location>
</feature>
<evidence type="ECO:0000256" key="4">
    <source>
        <dbReference type="ARBA" id="ARBA00022989"/>
    </source>
</evidence>
<dbReference type="InterPro" id="IPR027417">
    <property type="entry name" value="P-loop_NTPase"/>
</dbReference>
<dbReference type="InterPro" id="IPR051539">
    <property type="entry name" value="T4SS-coupling_protein"/>
</dbReference>
<evidence type="ECO:0000313" key="10">
    <source>
        <dbReference type="Proteomes" id="UP000198598"/>
    </source>
</evidence>
<feature type="transmembrane region" description="Helical" evidence="6">
    <location>
        <begin position="12"/>
        <end position="33"/>
    </location>
</feature>
<dbReference type="CDD" id="cd01127">
    <property type="entry name" value="TrwB_TraG_TraD_VirD4"/>
    <property type="match status" value="1"/>
</dbReference>
<dbReference type="OrthoDB" id="102453at2"/>
<feature type="transmembrane region" description="Helical" evidence="6">
    <location>
        <begin position="92"/>
        <end position="113"/>
    </location>
</feature>
<evidence type="ECO:0000313" key="9">
    <source>
        <dbReference type="EMBL" id="SFE31280.1"/>
    </source>
</evidence>
<protein>
    <submittedName>
        <fullName evidence="9">YWFCY protein</fullName>
    </submittedName>
</protein>
<dbReference type="SUPFAM" id="SSF52540">
    <property type="entry name" value="P-loop containing nucleoside triphosphate hydrolases"/>
    <property type="match status" value="1"/>
</dbReference>
<sequence>MSNQNEQQQNDWVHKGVLTVSFVILMVHVYFFCFDSLESRGYTWSIIDDFLLKINRHIHIFDNTIYTKLICLLLLRVYGWANKPKKDLTTTWTTVLANGIPGLLLFLGNFFLLRISSVDVDIRNTLYIGTTVAGFILLLSAVSLAGRILGFNLRDDLYNEENEQFMHQEEKLENKDSVNIQINYIYGKQQRKGWVNIINPYRATMIVGTPGSGKSYAVLNNFIRQHIEKGFSMMVYDIKYPTLTRIAYTYYLKNKDRYPELNKDDSTGEKGIVPIFCNVNFDKPRESLRVNPLLPTRMTDIQDAIEAAKIVMYNINRDWISKSGDFFVDSPINLFASVIWFLKKYDDRRMKKFKAEGQTHDEKFYCTLPHAIEFISVVKEKLFPILQSEKDIRLLLSPFASALLRGANNQLEGQVASAQIALGRIASPALYWVLTGNDFSLDINNPKQPKILCLGNNQERKETQGIVIGLINSRMVKLINKEGQLKCSIIVDELPTIYLMGLDNLIATARSNKISTCLGIQDYTQIKKMYGDKEAASIWTIIGNIFAGQVLGETAKDLSSRFGKIRQQSRSVSINDRETSVSLSERMEPMIPESKISTLSQGSFVGSVADNYDEKIKLKTFNGELIVEPEMQEQLKNLEKIPVRPEMEKYTDDEMNQLVADNFDQVIDDIEMLVEKELKRISNDPDLQHLVSQYEESEKD</sequence>
<evidence type="ECO:0000259" key="8">
    <source>
        <dbReference type="Pfam" id="PF14293"/>
    </source>
</evidence>
<keyword evidence="10" id="KW-1185">Reference proteome</keyword>
<dbReference type="Gene3D" id="3.40.50.300">
    <property type="entry name" value="P-loop containing nucleotide triphosphate hydrolases"/>
    <property type="match status" value="2"/>
</dbReference>
<evidence type="ECO:0000256" key="6">
    <source>
        <dbReference type="SAM" id="Phobius"/>
    </source>
</evidence>
<organism evidence="9 10">
    <name type="scientific">Spirosoma endophyticum</name>
    <dbReference type="NCBI Taxonomy" id="662367"/>
    <lineage>
        <taxon>Bacteria</taxon>
        <taxon>Pseudomonadati</taxon>
        <taxon>Bacteroidota</taxon>
        <taxon>Cytophagia</taxon>
        <taxon>Cytophagales</taxon>
        <taxon>Cytophagaceae</taxon>
        <taxon>Spirosoma</taxon>
    </lineage>
</organism>
<dbReference type="RefSeq" id="WP_093831141.1">
    <property type="nucleotide sequence ID" value="NZ_FOLQ01000012.1"/>
</dbReference>
<dbReference type="GO" id="GO:0005886">
    <property type="term" value="C:plasma membrane"/>
    <property type="evidence" value="ECO:0007669"/>
    <property type="project" value="UniProtKB-SubCell"/>
</dbReference>
<comment type="subcellular location">
    <subcellularLocation>
        <location evidence="1">Cell membrane</location>
        <topology evidence="1">Multi-pass membrane protein</topology>
    </subcellularLocation>
</comment>
<keyword evidence="2" id="KW-1003">Cell membrane</keyword>
<keyword evidence="4 6" id="KW-1133">Transmembrane helix</keyword>
<evidence type="ECO:0000256" key="3">
    <source>
        <dbReference type="ARBA" id="ARBA00022692"/>
    </source>
</evidence>
<dbReference type="AlphaFoldDB" id="A0A1I1ZLS6"/>
<gene>
    <name evidence="9" type="ORF">SAMN05216167_112125</name>
</gene>
<feature type="transmembrane region" description="Helical" evidence="6">
    <location>
        <begin position="125"/>
        <end position="149"/>
    </location>
</feature>
<feature type="domain" description="TraD/TraG TraM recognition site" evidence="7">
    <location>
        <begin position="489"/>
        <end position="600"/>
    </location>
</feature>
<reference evidence="9 10" key="1">
    <citation type="submission" date="2016-10" db="EMBL/GenBank/DDBJ databases">
        <authorList>
            <person name="de Groot N.N."/>
        </authorList>
    </citation>
    <scope>NUCLEOTIDE SEQUENCE [LARGE SCALE GENOMIC DNA]</scope>
    <source>
        <strain evidence="9 10">DSM 26130</strain>
    </source>
</reference>
<keyword evidence="3 6" id="KW-0812">Transmembrane</keyword>
<dbReference type="Pfam" id="PF12696">
    <property type="entry name" value="TraG-D_C"/>
    <property type="match status" value="1"/>
</dbReference>
<evidence type="ECO:0000256" key="2">
    <source>
        <dbReference type="ARBA" id="ARBA00022475"/>
    </source>
</evidence>
<dbReference type="InterPro" id="IPR025988">
    <property type="entry name" value="YWFCY_dom"/>
</dbReference>
<keyword evidence="5 6" id="KW-0472">Membrane</keyword>
<evidence type="ECO:0000256" key="5">
    <source>
        <dbReference type="ARBA" id="ARBA00023136"/>
    </source>
</evidence>
<dbReference type="EMBL" id="FOLQ01000012">
    <property type="protein sequence ID" value="SFE31280.1"/>
    <property type="molecule type" value="Genomic_DNA"/>
</dbReference>
<evidence type="ECO:0000256" key="1">
    <source>
        <dbReference type="ARBA" id="ARBA00004651"/>
    </source>
</evidence>